<dbReference type="Proteomes" id="UP000295684">
    <property type="component" value="Unassembled WGS sequence"/>
</dbReference>
<dbReference type="Pfam" id="PF00144">
    <property type="entry name" value="Beta-lactamase"/>
    <property type="match status" value="1"/>
</dbReference>
<name>A0A4R2HQI4_9SPHI</name>
<accession>A0A4R2HQI4</accession>
<evidence type="ECO:0000313" key="5">
    <source>
        <dbReference type="Proteomes" id="UP000295684"/>
    </source>
</evidence>
<reference evidence="6" key="2">
    <citation type="journal article" date="2019" name="Int. J. Syst. Evol. Microbiol.">
        <title>The Global Catalogue of Microorganisms (GCM) 10K type strain sequencing project: providing services to taxonomists for standard genome sequencing and annotation.</title>
        <authorList>
            <consortium name="The Broad Institute Genomics Platform"/>
            <consortium name="The Broad Institute Genome Sequencing Center for Infectious Disease"/>
            <person name="Wu L."/>
            <person name="Ma J."/>
        </authorList>
    </citation>
    <scope>NUCLEOTIDE SEQUENCE [LARGE SCALE GENOMIC DNA]</scope>
    <source>
        <strain evidence="6">CGMCC 1.15644</strain>
    </source>
</reference>
<dbReference type="PANTHER" id="PTHR43283:SF3">
    <property type="entry name" value="BETA-LACTAMASE FAMILY PROTEIN (AFU_ORTHOLOGUE AFUA_5G07500)"/>
    <property type="match status" value="1"/>
</dbReference>
<dbReference type="GO" id="GO:0016787">
    <property type="term" value="F:hydrolase activity"/>
    <property type="evidence" value="ECO:0007669"/>
    <property type="project" value="UniProtKB-KW"/>
</dbReference>
<keyword evidence="1" id="KW-0732">Signal</keyword>
<reference evidence="3" key="1">
    <citation type="journal article" date="2014" name="Int. J. Syst. Evol. Microbiol.">
        <title>Complete genome of a new Firmicutes species belonging to the dominant human colonic microbiota ('Ruminococcus bicirculans') reveals two chromosomes and a selective capacity to utilize plant glucans.</title>
        <authorList>
            <consortium name="NISC Comparative Sequencing Program"/>
            <person name="Wegmann U."/>
            <person name="Louis P."/>
            <person name="Goesmann A."/>
            <person name="Henrissat B."/>
            <person name="Duncan S.H."/>
            <person name="Flint H.J."/>
        </authorList>
    </citation>
    <scope>NUCLEOTIDE SEQUENCE</scope>
    <source>
        <strain evidence="3">CGMCC 1.15644</strain>
    </source>
</reference>
<dbReference type="EMBL" id="SLWO01000001">
    <property type="protein sequence ID" value="TCO31071.1"/>
    <property type="molecule type" value="Genomic_DNA"/>
</dbReference>
<evidence type="ECO:0000313" key="3">
    <source>
        <dbReference type="EMBL" id="GGE42402.1"/>
    </source>
</evidence>
<proteinExistence type="predicted"/>
<dbReference type="PANTHER" id="PTHR43283">
    <property type="entry name" value="BETA-LACTAMASE-RELATED"/>
    <property type="match status" value="1"/>
</dbReference>
<dbReference type="SUPFAM" id="SSF56601">
    <property type="entry name" value="beta-lactamase/transpeptidase-like"/>
    <property type="match status" value="1"/>
</dbReference>
<reference evidence="4 5" key="3">
    <citation type="submission" date="2019-03" db="EMBL/GenBank/DDBJ databases">
        <title>Genomic Encyclopedia of Type Strains, Phase IV (KMG-IV): sequencing the most valuable type-strain genomes for metagenomic binning, comparative biology and taxonomic classification.</title>
        <authorList>
            <person name="Goeker M."/>
        </authorList>
    </citation>
    <scope>NUCLEOTIDE SEQUENCE [LARGE SCALE GENOMIC DNA]</scope>
    <source>
        <strain evidence="4 5">DSM 103236</strain>
    </source>
</reference>
<sequence>MKKLFYFPVLFVLFTCQLVQAQTNSTSFSVSEKKIRQIDQLFKQYLDSGWIKGITANISIDGKTVYNKAFGNQVGRPFKTDDILRIASQTKAITSVAVMMLLEEGKFSLDDPISKYLPTFKNPKILDKFNPKDSTYTTRPAKGEITIRELLTHTSGLGYAQIGSPEMQAIYAKADISAGFVNHKKNLKTDIDKLGKLPLSFEPGQKWQYSLGMDVLGRLVEVTSGLNLDQFFKQRIFIPLGMNDTYFALPKNKQSRLSSVYTEDPKTKEVKSWKDGAVNGSTINYPINENGYFAGGAGLVSTSKDYGIFLQMLLNGGEYKGKRILSKNSVALMTKNQIGSIPFGDNYFGLGFEIVSDKGSKKFGQTAGSYGWGGFFGSTYWVDPQKKMTAQIYVQQSPLSHGQLPNQFKALIYQDAK</sequence>
<evidence type="ECO:0000313" key="4">
    <source>
        <dbReference type="EMBL" id="TCO31071.1"/>
    </source>
</evidence>
<reference evidence="3" key="4">
    <citation type="submission" date="2024-05" db="EMBL/GenBank/DDBJ databases">
        <authorList>
            <person name="Sun Q."/>
            <person name="Zhou Y."/>
        </authorList>
    </citation>
    <scope>NUCLEOTIDE SEQUENCE</scope>
    <source>
        <strain evidence="3">CGMCC 1.15644</strain>
    </source>
</reference>
<feature type="signal peptide" evidence="1">
    <location>
        <begin position="1"/>
        <end position="21"/>
    </location>
</feature>
<dbReference type="InterPro" id="IPR050789">
    <property type="entry name" value="Diverse_Enzym_Activities"/>
</dbReference>
<gene>
    <name evidence="4" type="ORF">EV200_101518</name>
    <name evidence="3" type="ORF">GCM10011413_05420</name>
</gene>
<dbReference type="InterPro" id="IPR001466">
    <property type="entry name" value="Beta-lactam-related"/>
</dbReference>
<dbReference type="EMBL" id="BMJO01000001">
    <property type="protein sequence ID" value="GGE42402.1"/>
    <property type="molecule type" value="Genomic_DNA"/>
</dbReference>
<dbReference type="RefSeq" id="WP_132529222.1">
    <property type="nucleotide sequence ID" value="NZ_BMJO01000001.1"/>
</dbReference>
<organism evidence="4 5">
    <name type="scientific">Pedobacter psychrotolerans</name>
    <dbReference type="NCBI Taxonomy" id="1843235"/>
    <lineage>
        <taxon>Bacteria</taxon>
        <taxon>Pseudomonadati</taxon>
        <taxon>Bacteroidota</taxon>
        <taxon>Sphingobacteriia</taxon>
        <taxon>Sphingobacteriales</taxon>
        <taxon>Sphingobacteriaceae</taxon>
        <taxon>Pedobacter</taxon>
    </lineage>
</organism>
<dbReference type="Gene3D" id="3.40.710.10">
    <property type="entry name" value="DD-peptidase/beta-lactamase superfamily"/>
    <property type="match status" value="1"/>
</dbReference>
<dbReference type="AlphaFoldDB" id="A0A4R2HQI4"/>
<dbReference type="OrthoDB" id="2247630at2"/>
<evidence type="ECO:0000259" key="2">
    <source>
        <dbReference type="Pfam" id="PF00144"/>
    </source>
</evidence>
<feature type="domain" description="Beta-lactamase-related" evidence="2">
    <location>
        <begin position="38"/>
        <end position="404"/>
    </location>
</feature>
<feature type="chain" id="PRO_5020577357" evidence="1">
    <location>
        <begin position="22"/>
        <end position="417"/>
    </location>
</feature>
<keyword evidence="3" id="KW-0378">Hydrolase</keyword>
<evidence type="ECO:0000313" key="6">
    <source>
        <dbReference type="Proteomes" id="UP000622648"/>
    </source>
</evidence>
<dbReference type="InterPro" id="IPR012338">
    <property type="entry name" value="Beta-lactam/transpept-like"/>
</dbReference>
<evidence type="ECO:0000256" key="1">
    <source>
        <dbReference type="SAM" id="SignalP"/>
    </source>
</evidence>
<protein>
    <submittedName>
        <fullName evidence="4">CubicO group peptidase (Beta-lactamase class C family)</fullName>
    </submittedName>
    <submittedName>
        <fullName evidence="3">Serine hydrolase</fullName>
    </submittedName>
</protein>
<comment type="caution">
    <text evidence="4">The sequence shown here is derived from an EMBL/GenBank/DDBJ whole genome shotgun (WGS) entry which is preliminary data.</text>
</comment>
<keyword evidence="6" id="KW-1185">Reference proteome</keyword>
<dbReference type="Proteomes" id="UP000622648">
    <property type="component" value="Unassembled WGS sequence"/>
</dbReference>